<proteinExistence type="predicted"/>
<protein>
    <recommendedName>
        <fullName evidence="3">GAF domain-containing protein</fullName>
    </recommendedName>
</protein>
<comment type="caution">
    <text evidence="1">The sequence shown here is derived from an EMBL/GenBank/DDBJ whole genome shotgun (WGS) entry which is preliminary data.</text>
</comment>
<sequence length="234" mass="25748">MIPASQLADYLSVQGLDIERVEVQIAALTLSAVLEVPKPNPPRDLFRYRVPKLSEDGACSLIEELADEPYDLTPLFEEHEEAHAHLVNLNALIDSVNQRIGADWLGIYRAVGHMDDARLIKLAYTGRESRAEFPLTHAFAEKSNNSRVGLTGWGVVIDDIAKWQEMGGSYYECDDKVKSEVCLPICTSTGAVLGVIDAESSEVGFFTPERQAWLVALALVLAEPMLNLPLVEGL</sequence>
<dbReference type="Proteomes" id="UP001168540">
    <property type="component" value="Unassembled WGS sequence"/>
</dbReference>
<accession>A0ABT7XQT5</accession>
<evidence type="ECO:0008006" key="3">
    <source>
        <dbReference type="Google" id="ProtNLM"/>
    </source>
</evidence>
<keyword evidence="2" id="KW-1185">Reference proteome</keyword>
<dbReference type="Gene3D" id="3.30.450.40">
    <property type="match status" value="1"/>
</dbReference>
<dbReference type="RefSeq" id="WP_289830805.1">
    <property type="nucleotide sequence ID" value="NZ_JAUEDK010000027.1"/>
</dbReference>
<name>A0ABT7XQT5_9NEIS</name>
<organism evidence="1 2">
    <name type="scientific">Crenobacter oryzisoli</name>
    <dbReference type="NCBI Taxonomy" id="3056844"/>
    <lineage>
        <taxon>Bacteria</taxon>
        <taxon>Pseudomonadati</taxon>
        <taxon>Pseudomonadota</taxon>
        <taxon>Betaproteobacteria</taxon>
        <taxon>Neisseriales</taxon>
        <taxon>Neisseriaceae</taxon>
        <taxon>Crenobacter</taxon>
    </lineage>
</organism>
<dbReference type="SUPFAM" id="SSF55781">
    <property type="entry name" value="GAF domain-like"/>
    <property type="match status" value="1"/>
</dbReference>
<evidence type="ECO:0000313" key="2">
    <source>
        <dbReference type="Proteomes" id="UP001168540"/>
    </source>
</evidence>
<dbReference type="InterPro" id="IPR029016">
    <property type="entry name" value="GAF-like_dom_sf"/>
</dbReference>
<dbReference type="EMBL" id="JAUEDK010000027">
    <property type="protein sequence ID" value="MDN0076154.1"/>
    <property type="molecule type" value="Genomic_DNA"/>
</dbReference>
<gene>
    <name evidence="1" type="ORF">QU481_14785</name>
</gene>
<evidence type="ECO:0000313" key="1">
    <source>
        <dbReference type="EMBL" id="MDN0076154.1"/>
    </source>
</evidence>
<reference evidence="1" key="1">
    <citation type="submission" date="2023-06" db="EMBL/GenBank/DDBJ databases">
        <authorList>
            <person name="Zhang S."/>
        </authorList>
    </citation>
    <scope>NUCLEOTIDE SEQUENCE</scope>
    <source>
        <strain evidence="1">SG2303</strain>
    </source>
</reference>